<organism evidence="2 3">
    <name type="scientific">Chrysophaeum taylorii</name>
    <dbReference type="NCBI Taxonomy" id="2483200"/>
    <lineage>
        <taxon>Eukaryota</taxon>
        <taxon>Sar</taxon>
        <taxon>Stramenopiles</taxon>
        <taxon>Ochrophyta</taxon>
        <taxon>Pelagophyceae</taxon>
        <taxon>Pelagomonadales</taxon>
        <taxon>Pelagomonadaceae</taxon>
        <taxon>Chrysophaeum</taxon>
    </lineage>
</organism>
<name>A0AAD7UE99_9STRA</name>
<evidence type="ECO:0000256" key="1">
    <source>
        <dbReference type="SAM" id="MobiDB-lite"/>
    </source>
</evidence>
<feature type="region of interest" description="Disordered" evidence="1">
    <location>
        <begin position="42"/>
        <end position="76"/>
    </location>
</feature>
<dbReference type="AlphaFoldDB" id="A0AAD7UE99"/>
<comment type="caution">
    <text evidence="2">The sequence shown here is derived from an EMBL/GenBank/DDBJ whole genome shotgun (WGS) entry which is preliminary data.</text>
</comment>
<evidence type="ECO:0000313" key="3">
    <source>
        <dbReference type="Proteomes" id="UP001230188"/>
    </source>
</evidence>
<keyword evidence="3" id="KW-1185">Reference proteome</keyword>
<dbReference type="Proteomes" id="UP001230188">
    <property type="component" value="Unassembled WGS sequence"/>
</dbReference>
<gene>
    <name evidence="2" type="ORF">CTAYLR_002749</name>
</gene>
<sequence length="119" mass="12187">MMLLLLVVAPSVAFVLEGTSPPRGTALFASGYAAARAAAASAKQAGSPKSVAPVAPPPRTVETMPPRAAPGEPAPSESVRAVLEIMGSRIGASGRPLRKDELDVFLREVDTVLAALDRA</sequence>
<accession>A0AAD7UE99</accession>
<reference evidence="2" key="1">
    <citation type="submission" date="2023-01" db="EMBL/GenBank/DDBJ databases">
        <title>Metagenome sequencing of chrysophaentin producing Chrysophaeum taylorii.</title>
        <authorList>
            <person name="Davison J."/>
            <person name="Bewley C."/>
        </authorList>
    </citation>
    <scope>NUCLEOTIDE SEQUENCE</scope>
    <source>
        <strain evidence="2">NIES-1699</strain>
    </source>
</reference>
<dbReference type="EMBL" id="JAQMWT010000391">
    <property type="protein sequence ID" value="KAJ8601999.1"/>
    <property type="molecule type" value="Genomic_DNA"/>
</dbReference>
<proteinExistence type="predicted"/>
<evidence type="ECO:0000313" key="2">
    <source>
        <dbReference type="EMBL" id="KAJ8601999.1"/>
    </source>
</evidence>
<protein>
    <submittedName>
        <fullName evidence="2">Uncharacterized protein</fullName>
    </submittedName>
</protein>
<feature type="compositionally biased region" description="Low complexity" evidence="1">
    <location>
        <begin position="42"/>
        <end position="53"/>
    </location>
</feature>